<comment type="caution">
    <text evidence="9">The sequence shown here is derived from an EMBL/GenBank/DDBJ whole genome shotgun (WGS) entry which is preliminary data.</text>
</comment>
<dbReference type="InterPro" id="IPR037157">
    <property type="entry name" value="Acetyltransf_C_sf"/>
</dbReference>
<keyword evidence="2" id="KW-0444">Lipid biosynthesis</keyword>
<evidence type="ECO:0000256" key="1">
    <source>
        <dbReference type="ARBA" id="ARBA00022490"/>
    </source>
</evidence>
<evidence type="ECO:0000259" key="8">
    <source>
        <dbReference type="Pfam" id="PF13720"/>
    </source>
</evidence>
<gene>
    <name evidence="9" type="primary">lpxA</name>
    <name evidence="9" type="ORF">FJZ47_06055</name>
</gene>
<dbReference type="PIRSF" id="PIRSF000456">
    <property type="entry name" value="UDP-GlcNAc_acltr"/>
    <property type="match status" value="1"/>
</dbReference>
<dbReference type="InterPro" id="IPR018357">
    <property type="entry name" value="Hexapep_transf_CS"/>
</dbReference>
<keyword evidence="4 9" id="KW-0808">Transferase</keyword>
<dbReference type="GO" id="GO:0009245">
    <property type="term" value="P:lipid A biosynthetic process"/>
    <property type="evidence" value="ECO:0007669"/>
    <property type="project" value="UniProtKB-KW"/>
</dbReference>
<dbReference type="Pfam" id="PF00132">
    <property type="entry name" value="Hexapep"/>
    <property type="match status" value="1"/>
</dbReference>
<keyword evidence="7 9" id="KW-0012">Acyltransferase</keyword>
<keyword evidence="3" id="KW-0441">Lipid A biosynthesis</keyword>
<protein>
    <submittedName>
        <fullName evidence="9">Acyl-ACP--UDP-N-acetylglucosamine O-acyltransferase</fullName>
        <ecNumber evidence="9">2.3.1.129</ecNumber>
    </submittedName>
</protein>
<dbReference type="AlphaFoldDB" id="A0A937W191"/>
<proteinExistence type="predicted"/>
<organism evidence="9 10">
    <name type="scientific">Tectimicrobiota bacterium</name>
    <dbReference type="NCBI Taxonomy" id="2528274"/>
    <lineage>
        <taxon>Bacteria</taxon>
        <taxon>Pseudomonadati</taxon>
        <taxon>Nitrospinota/Tectimicrobiota group</taxon>
        <taxon>Candidatus Tectimicrobiota</taxon>
    </lineage>
</organism>
<dbReference type="Proteomes" id="UP000712673">
    <property type="component" value="Unassembled WGS sequence"/>
</dbReference>
<dbReference type="GO" id="GO:0008780">
    <property type="term" value="F:acyl-[acyl-carrier-protein]-UDP-N-acetylglucosamine O-acyltransferase activity"/>
    <property type="evidence" value="ECO:0007669"/>
    <property type="project" value="UniProtKB-EC"/>
</dbReference>
<dbReference type="EC" id="2.3.1.129" evidence="9"/>
<keyword evidence="1" id="KW-0963">Cytoplasm</keyword>
<evidence type="ECO:0000256" key="6">
    <source>
        <dbReference type="ARBA" id="ARBA00023098"/>
    </source>
</evidence>
<name>A0A937W191_UNCTE</name>
<evidence type="ECO:0000313" key="10">
    <source>
        <dbReference type="Proteomes" id="UP000712673"/>
    </source>
</evidence>
<dbReference type="NCBIfam" id="NF003657">
    <property type="entry name" value="PRK05289.1"/>
    <property type="match status" value="1"/>
</dbReference>
<accession>A0A937W191</accession>
<evidence type="ECO:0000256" key="5">
    <source>
        <dbReference type="ARBA" id="ARBA00022737"/>
    </source>
</evidence>
<dbReference type="Gene3D" id="1.20.1180.10">
    <property type="entry name" value="Udp N-acetylglucosamine O-acyltransferase, C-terminal domain"/>
    <property type="match status" value="1"/>
</dbReference>
<dbReference type="PANTHER" id="PTHR43480:SF1">
    <property type="entry name" value="ACYL-[ACYL-CARRIER-PROTEIN]--UDP-N-ACETYLGLUCOSAMINE O-ACYLTRANSFERASE, MITOCHONDRIAL-RELATED"/>
    <property type="match status" value="1"/>
</dbReference>
<feature type="domain" description="UDP N-acetylglucosamine O-acyltransferase C-terminal" evidence="8">
    <location>
        <begin position="176"/>
        <end position="257"/>
    </location>
</feature>
<dbReference type="Gene3D" id="2.160.10.10">
    <property type="entry name" value="Hexapeptide repeat proteins"/>
    <property type="match status" value="1"/>
</dbReference>
<evidence type="ECO:0000256" key="2">
    <source>
        <dbReference type="ARBA" id="ARBA00022516"/>
    </source>
</evidence>
<evidence type="ECO:0000256" key="4">
    <source>
        <dbReference type="ARBA" id="ARBA00022679"/>
    </source>
</evidence>
<dbReference type="SUPFAM" id="SSF51161">
    <property type="entry name" value="Trimeric LpxA-like enzymes"/>
    <property type="match status" value="1"/>
</dbReference>
<keyword evidence="6" id="KW-0443">Lipid metabolism</keyword>
<dbReference type="PROSITE" id="PS00101">
    <property type="entry name" value="HEXAPEP_TRANSFERASES"/>
    <property type="match status" value="3"/>
</dbReference>
<dbReference type="EMBL" id="VGLS01000130">
    <property type="protein sequence ID" value="MBM3223346.1"/>
    <property type="molecule type" value="Genomic_DNA"/>
</dbReference>
<dbReference type="GO" id="GO:0016020">
    <property type="term" value="C:membrane"/>
    <property type="evidence" value="ECO:0007669"/>
    <property type="project" value="GOC"/>
</dbReference>
<dbReference type="NCBIfam" id="TIGR01852">
    <property type="entry name" value="lipid_A_lpxA"/>
    <property type="match status" value="1"/>
</dbReference>
<dbReference type="InterPro" id="IPR011004">
    <property type="entry name" value="Trimer_LpxA-like_sf"/>
</dbReference>
<keyword evidence="5" id="KW-0677">Repeat</keyword>
<evidence type="ECO:0000256" key="3">
    <source>
        <dbReference type="ARBA" id="ARBA00022556"/>
    </source>
</evidence>
<evidence type="ECO:0000313" key="9">
    <source>
        <dbReference type="EMBL" id="MBM3223346.1"/>
    </source>
</evidence>
<evidence type="ECO:0000256" key="7">
    <source>
        <dbReference type="ARBA" id="ARBA00023315"/>
    </source>
</evidence>
<dbReference type="CDD" id="cd03351">
    <property type="entry name" value="LbH_UDP-GlcNAc_AT"/>
    <property type="match status" value="1"/>
</dbReference>
<dbReference type="InterPro" id="IPR010137">
    <property type="entry name" value="Lipid_A_LpxA"/>
</dbReference>
<sequence>MTVHIDPKAIVHPTAKLADGVHIGPFAIIGEDVTIGTETAIGAHVVIERWTTIGARCRIGTSTVLGGDPQHTRYDGSPSYLHIGDDNDIRELVVIQRSMSPGGCTRLGAHNFIMAQAHIAHDCVLGNHTIVSSLTGLAGHVEVGDGAVLGGVTGVHQFVRIGAYSMVGGSSRLMQDVPPFLLAAGSPATIHGLNTVGLRRAGFSHETRRELKIAYRTLYRSGLNVSQALHTIQCQLTPGDPVKHLIHFIEHSQRGICS</sequence>
<reference evidence="9" key="1">
    <citation type="submission" date="2019-03" db="EMBL/GenBank/DDBJ databases">
        <title>Lake Tanganyika Metagenome-Assembled Genomes (MAGs).</title>
        <authorList>
            <person name="Tran P."/>
        </authorList>
    </citation>
    <scope>NUCLEOTIDE SEQUENCE</scope>
    <source>
        <strain evidence="9">K_DeepCast_65m_m2_066</strain>
    </source>
</reference>
<dbReference type="Pfam" id="PF13720">
    <property type="entry name" value="Acetyltransf_11"/>
    <property type="match status" value="1"/>
</dbReference>
<dbReference type="InterPro" id="IPR029098">
    <property type="entry name" value="Acetyltransf_C"/>
</dbReference>
<dbReference type="PANTHER" id="PTHR43480">
    <property type="entry name" value="ACYL-[ACYL-CARRIER-PROTEIN]--UDP-N-ACETYLGLUCOSAMINE O-ACYLTRANSFERASE"/>
    <property type="match status" value="1"/>
</dbReference>
<dbReference type="InterPro" id="IPR001451">
    <property type="entry name" value="Hexapep"/>
</dbReference>